<gene>
    <name evidence="1" type="ORF">BTO20_27955</name>
</gene>
<keyword evidence="2" id="KW-1185">Reference proteome</keyword>
<dbReference type="Proteomes" id="UP000195331">
    <property type="component" value="Chromosome"/>
</dbReference>
<reference evidence="1 2" key="1">
    <citation type="submission" date="2017-04" db="EMBL/GenBank/DDBJ databases">
        <title>Whole Genome Sequence of 1,4-Dioxane Degrading Bacterium Mycobacterium dioxanotrophicus PH-06.</title>
        <authorList>
            <person name="He Y."/>
        </authorList>
    </citation>
    <scope>NUCLEOTIDE SEQUENCE [LARGE SCALE GENOMIC DNA]</scope>
    <source>
        <strain evidence="1 2">PH-06</strain>
    </source>
</reference>
<dbReference type="EMBL" id="CP020809">
    <property type="protein sequence ID" value="ART73950.1"/>
    <property type="molecule type" value="Genomic_DNA"/>
</dbReference>
<accession>A0A1Y0CFB4</accession>
<evidence type="ECO:0008006" key="3">
    <source>
        <dbReference type="Google" id="ProtNLM"/>
    </source>
</evidence>
<proteinExistence type="predicted"/>
<evidence type="ECO:0000313" key="1">
    <source>
        <dbReference type="EMBL" id="ART73950.1"/>
    </source>
</evidence>
<sequence>MRAGLLTDHELRTNYRAVYRNVYLANDVALTPELRAQAAWLFAGPDAVLCGVSAAAAYGTKWLDVNAPAEIVRTNRHAPEGLSVHSYALAPQDVRIVDGMRVTTVARTAFDLGRLLPHGQAVPILDALMNKTELDPRKVWSLIEANPGIRGVDRLRTALAQSDGGAESPLQTQTRLLLRWTGIPGLRTRIPLYDQWGLVSTRVAMGWPRWKVAVECDEERDDAWYRPWVHSQIAELESRGWSALWVTARMAFGSNNIVERVRQKLLAAHRARAS</sequence>
<organism evidence="1 2">
    <name type="scientific">Mycobacterium dioxanotrophicus</name>
    <dbReference type="NCBI Taxonomy" id="482462"/>
    <lineage>
        <taxon>Bacteria</taxon>
        <taxon>Bacillati</taxon>
        <taxon>Actinomycetota</taxon>
        <taxon>Actinomycetes</taxon>
        <taxon>Mycobacteriales</taxon>
        <taxon>Mycobacteriaceae</taxon>
        <taxon>Mycobacterium</taxon>
    </lineage>
</organism>
<evidence type="ECO:0000313" key="2">
    <source>
        <dbReference type="Proteomes" id="UP000195331"/>
    </source>
</evidence>
<dbReference type="AlphaFoldDB" id="A0A1Y0CFB4"/>
<dbReference type="KEGG" id="mdx:BTO20_27955"/>
<protein>
    <recommendedName>
        <fullName evidence="3">DUF559 domain-containing protein</fullName>
    </recommendedName>
</protein>
<name>A0A1Y0CFB4_9MYCO</name>